<sequence length="48" mass="5431">MQLIIHKNKTADQGIDIKVVNTRNDGVNKMAKPAEAARPPNYRMVVRK</sequence>
<dbReference type="EMBL" id="PVTE01000024">
    <property type="protein sequence ID" value="PRY30402.1"/>
    <property type="molecule type" value="Genomic_DNA"/>
</dbReference>
<evidence type="ECO:0000313" key="1">
    <source>
        <dbReference type="EMBL" id="PRY30402.1"/>
    </source>
</evidence>
<evidence type="ECO:0000313" key="2">
    <source>
        <dbReference type="Proteomes" id="UP000238375"/>
    </source>
</evidence>
<keyword evidence="2" id="KW-1185">Reference proteome</keyword>
<gene>
    <name evidence="1" type="ORF">CLV58_12423</name>
</gene>
<protein>
    <submittedName>
        <fullName evidence="1">Uncharacterized protein</fullName>
    </submittedName>
</protein>
<reference evidence="1 2" key="1">
    <citation type="submission" date="2018-03" db="EMBL/GenBank/DDBJ databases">
        <title>Genomic Encyclopedia of Archaeal and Bacterial Type Strains, Phase II (KMG-II): from individual species to whole genera.</title>
        <authorList>
            <person name="Goeker M."/>
        </authorList>
    </citation>
    <scope>NUCLEOTIDE SEQUENCE [LARGE SCALE GENOMIC DNA]</scope>
    <source>
        <strain evidence="1 2">DSM 28354</strain>
    </source>
</reference>
<organism evidence="1 2">
    <name type="scientific">Spirosoma oryzae</name>
    <dbReference type="NCBI Taxonomy" id="1469603"/>
    <lineage>
        <taxon>Bacteria</taxon>
        <taxon>Pseudomonadati</taxon>
        <taxon>Bacteroidota</taxon>
        <taxon>Cytophagia</taxon>
        <taxon>Cytophagales</taxon>
        <taxon>Cytophagaceae</taxon>
        <taxon>Spirosoma</taxon>
    </lineage>
</organism>
<comment type="caution">
    <text evidence="1">The sequence shown here is derived from an EMBL/GenBank/DDBJ whole genome shotgun (WGS) entry which is preliminary data.</text>
</comment>
<name>A0A2T0SAG6_9BACT</name>
<proteinExistence type="predicted"/>
<dbReference type="AlphaFoldDB" id="A0A2T0SAG6"/>
<dbReference type="Proteomes" id="UP000238375">
    <property type="component" value="Unassembled WGS sequence"/>
</dbReference>
<accession>A0A2T0SAG6</accession>